<evidence type="ECO:0000313" key="6">
    <source>
        <dbReference type="EMBL" id="SJM34451.1"/>
    </source>
</evidence>
<keyword evidence="2 4" id="KW-0560">Oxidoreductase</keyword>
<dbReference type="SUPFAM" id="SSF53720">
    <property type="entry name" value="ALDH-like"/>
    <property type="match status" value="1"/>
</dbReference>
<comment type="similarity">
    <text evidence="1 4">Belongs to the aldehyde dehydrogenase family.</text>
</comment>
<dbReference type="AlphaFoldDB" id="A0A2P9ATF3"/>
<dbReference type="RefSeq" id="WP_123150959.1">
    <property type="nucleotide sequence ID" value="NZ_FUIG01000053.1"/>
</dbReference>
<name>A0A2P9ATF3_9HYPH</name>
<evidence type="ECO:0000256" key="1">
    <source>
        <dbReference type="ARBA" id="ARBA00009986"/>
    </source>
</evidence>
<dbReference type="Gene3D" id="3.40.309.10">
    <property type="entry name" value="Aldehyde Dehydrogenase, Chain A, domain 2"/>
    <property type="match status" value="1"/>
</dbReference>
<accession>A0A2P9ATF3</accession>
<dbReference type="EC" id="1.2.1.-" evidence="6"/>
<dbReference type="InterPro" id="IPR016163">
    <property type="entry name" value="Ald_DH_C"/>
</dbReference>
<evidence type="ECO:0000256" key="4">
    <source>
        <dbReference type="RuleBase" id="RU003345"/>
    </source>
</evidence>
<organism evidence="6 7">
    <name type="scientific">Mesorhizobium delmotii</name>
    <dbReference type="NCBI Taxonomy" id="1631247"/>
    <lineage>
        <taxon>Bacteria</taxon>
        <taxon>Pseudomonadati</taxon>
        <taxon>Pseudomonadota</taxon>
        <taxon>Alphaproteobacteria</taxon>
        <taxon>Hyphomicrobiales</taxon>
        <taxon>Phyllobacteriaceae</taxon>
        <taxon>Mesorhizobium</taxon>
    </lineage>
</organism>
<sequence length="469" mass="50150">MSAAQLHITTGLAPISVYSPYDGALVGSVDATHASEIGELLALARRGAQLSRNLPRHRRASILECAAQIVERRRDAFAETIVREAGKAIVQARKEVLRCINTLKLSAEEAKRNAGEIVPFDAYTGSERRQGWFTREPLGIITAITPYNDPLNLVAHKLGPALAGGNAVLLKPSELTPLSAINLVEALREAGLPQEVITVAIGGTDLGKALVAARDVRMVSFTGGFATGEAISRSAGLKKLAMELGGNAAVIVMNDCDFDKAVEGSLSGSFWAAGQNCIGAQRILVQAAIYERFRDAFVAATTKLQADDPSHEDTDVGPMISQQAAERAEAAVNDAIAAGAKLLCGHRREGSLYYPTVLEGMPTSCRLWHEEVFAPVVMLATFDTLDEAIEMANDPEYSLHAGIFTNNLADALEAAGRIEAGGVMINDSSDYRIDAMPFGGFKYGSMGREGVRFAYEEMTQPKVICINRG</sequence>
<dbReference type="EMBL" id="FUIG01000053">
    <property type="protein sequence ID" value="SJM34451.1"/>
    <property type="molecule type" value="Genomic_DNA"/>
</dbReference>
<feature type="active site" evidence="3">
    <location>
        <position position="243"/>
    </location>
</feature>
<dbReference type="InterPro" id="IPR016161">
    <property type="entry name" value="Ald_DH/histidinol_DH"/>
</dbReference>
<feature type="domain" description="Aldehyde dehydrogenase" evidence="5">
    <location>
        <begin position="15"/>
        <end position="464"/>
    </location>
</feature>
<evidence type="ECO:0000259" key="5">
    <source>
        <dbReference type="Pfam" id="PF00171"/>
    </source>
</evidence>
<dbReference type="InterPro" id="IPR051020">
    <property type="entry name" value="ALDH-related_metabolic_enz"/>
</dbReference>
<dbReference type="PANTHER" id="PTHR42991:SF1">
    <property type="entry name" value="ALDEHYDE DEHYDROGENASE"/>
    <property type="match status" value="1"/>
</dbReference>
<dbReference type="CDD" id="cd07149">
    <property type="entry name" value="ALDH_y4uC"/>
    <property type="match status" value="1"/>
</dbReference>
<evidence type="ECO:0000313" key="7">
    <source>
        <dbReference type="Proteomes" id="UP000245698"/>
    </source>
</evidence>
<dbReference type="InterPro" id="IPR016162">
    <property type="entry name" value="Ald_DH_N"/>
</dbReference>
<proteinExistence type="inferred from homology"/>
<dbReference type="InterPro" id="IPR029510">
    <property type="entry name" value="Ald_DH_CS_GLU"/>
</dbReference>
<keyword evidence="7" id="KW-1185">Reference proteome</keyword>
<dbReference type="GO" id="GO:0008911">
    <property type="term" value="F:lactaldehyde dehydrogenase (NAD+) activity"/>
    <property type="evidence" value="ECO:0007669"/>
    <property type="project" value="TreeGrafter"/>
</dbReference>
<evidence type="ECO:0000256" key="2">
    <source>
        <dbReference type="ARBA" id="ARBA00023002"/>
    </source>
</evidence>
<dbReference type="Proteomes" id="UP000245698">
    <property type="component" value="Unassembled WGS sequence"/>
</dbReference>
<evidence type="ECO:0000256" key="3">
    <source>
        <dbReference type="PROSITE-ProRule" id="PRU10007"/>
    </source>
</evidence>
<protein>
    <submittedName>
        <fullName evidence="6">Putative aldehyde-dehydrogenase-like protein y4uC</fullName>
        <ecNumber evidence="6">1.2.1.-</ecNumber>
    </submittedName>
</protein>
<dbReference type="Gene3D" id="3.40.605.10">
    <property type="entry name" value="Aldehyde Dehydrogenase, Chain A, domain 1"/>
    <property type="match status" value="1"/>
</dbReference>
<reference evidence="7" key="1">
    <citation type="submission" date="2016-12" db="EMBL/GenBank/DDBJ databases">
        <authorList>
            <person name="Brunel B."/>
        </authorList>
    </citation>
    <scope>NUCLEOTIDE SEQUENCE [LARGE SCALE GENOMIC DNA]</scope>
</reference>
<dbReference type="InterPro" id="IPR015590">
    <property type="entry name" value="Aldehyde_DH_dom"/>
</dbReference>
<gene>
    <name evidence="6" type="ORF">BQ8482_440005</name>
</gene>
<dbReference type="PANTHER" id="PTHR42991">
    <property type="entry name" value="ALDEHYDE DEHYDROGENASE"/>
    <property type="match status" value="1"/>
</dbReference>
<dbReference type="Pfam" id="PF00171">
    <property type="entry name" value="Aldedh"/>
    <property type="match status" value="1"/>
</dbReference>
<dbReference type="PROSITE" id="PS00687">
    <property type="entry name" value="ALDEHYDE_DEHYDR_GLU"/>
    <property type="match status" value="1"/>
</dbReference>